<feature type="domain" description="Strawberry notch helicase C" evidence="3">
    <location>
        <begin position="252"/>
        <end position="546"/>
    </location>
</feature>
<gene>
    <name evidence="4" type="ORF">MNEG_12848</name>
</gene>
<feature type="compositionally biased region" description="Acidic residues" evidence="2">
    <location>
        <begin position="90"/>
        <end position="105"/>
    </location>
</feature>
<dbReference type="GO" id="GO:0042393">
    <property type="term" value="F:histone binding"/>
    <property type="evidence" value="ECO:0007669"/>
    <property type="project" value="TreeGrafter"/>
</dbReference>
<dbReference type="RefSeq" id="XP_013894134.1">
    <property type="nucleotide sequence ID" value="XM_014038680.1"/>
</dbReference>
<sequence>MSTSGHKPLTGDWWKDVDLSSDSADELERAANGSAGGKARGGKARAAKGASRKARSDKPTARSRESGSESSSSDSSSSDSSSSSSSSSSSDEDDSDYDASGDGDEERTPAQKVKRQPAPKVERRSKSPSPRPPFGGGAFPERAVARRGGRGSGSGGRGRSTAAGRGAVPVGGGGDNSDDDSSSMDVGDSEPGDSALVGGGGADARLAGELAAEAAALRGSRTPSVDEDSVPQLLRLRAMLLRLAAALELPPNPLDDLTDRMGGEAAVAELTGRKGMLVRAGDSKVEYRQRVEGVAQHMANMAEKQAFMEGKKLIAIISDAASTGISLQADRRAKNQRRRVHLTLELPWSADKAIQQFGRSHRSNQVSAPIYKLLISQCGGEWRFAGAVAKRLASLGALLKGDRRALGAGSELKGFDIENRWGREALSRLYDEALGLQAQPMPGVKVPQQEGVAAHMQHGIWMRTLRETLRKVDLLAKTESMSGSDIIGNGEFAIKAVNKTNIPRFLNRLLGLTIPEQQVVFDYFSSLMDATVLGAKSAGKFDAGIRSLAWVSSLTVDEEKVLHTDKDTQAETRYLRLALDWSLSWEKACAFLEDIRADPPGGSLLNGNGFYIDDTTNNWAGTGHPRVALVTQVLQDPAAAARSPMFRLQRPSNRNRQIETLTPARNEEEARRHWQFWHGFLSTPGNCVHASKCAAKRRGFECTAGNSNETREVITGALLPVYKGRGGPSLPTYLEHLGGGGNVSPPA</sequence>
<evidence type="ECO:0000256" key="1">
    <source>
        <dbReference type="ARBA" id="ARBA00006992"/>
    </source>
</evidence>
<dbReference type="OrthoDB" id="421838at2759"/>
<keyword evidence="5" id="KW-1185">Reference proteome</keyword>
<comment type="similarity">
    <text evidence="1">Belongs to the SBNO family.</text>
</comment>
<evidence type="ECO:0000313" key="5">
    <source>
        <dbReference type="Proteomes" id="UP000054498"/>
    </source>
</evidence>
<organism evidence="4 5">
    <name type="scientific">Monoraphidium neglectum</name>
    <dbReference type="NCBI Taxonomy" id="145388"/>
    <lineage>
        <taxon>Eukaryota</taxon>
        <taxon>Viridiplantae</taxon>
        <taxon>Chlorophyta</taxon>
        <taxon>core chlorophytes</taxon>
        <taxon>Chlorophyceae</taxon>
        <taxon>CS clade</taxon>
        <taxon>Sphaeropleales</taxon>
        <taxon>Selenastraceae</taxon>
        <taxon>Monoraphidium</taxon>
    </lineage>
</organism>
<dbReference type="PANTHER" id="PTHR12706:SF30">
    <property type="entry name" value="PROTEIN STRAWBERRY NOTCH-RELATED"/>
    <property type="match status" value="1"/>
</dbReference>
<dbReference type="GO" id="GO:0006355">
    <property type="term" value="P:regulation of DNA-templated transcription"/>
    <property type="evidence" value="ECO:0007669"/>
    <property type="project" value="InterPro"/>
</dbReference>
<dbReference type="AlphaFoldDB" id="A0A0D2LTY2"/>
<feature type="compositionally biased region" description="Basic residues" evidence="2">
    <location>
        <begin position="40"/>
        <end position="53"/>
    </location>
</feature>
<feature type="region of interest" description="Disordered" evidence="2">
    <location>
        <begin position="25"/>
        <end position="201"/>
    </location>
</feature>
<dbReference type="SUPFAM" id="SSF52540">
    <property type="entry name" value="P-loop containing nucleoside triphosphate hydrolases"/>
    <property type="match status" value="1"/>
</dbReference>
<dbReference type="InterPro" id="IPR026937">
    <property type="entry name" value="SBNO_Helicase_C_dom"/>
</dbReference>
<evidence type="ECO:0000256" key="2">
    <source>
        <dbReference type="SAM" id="MobiDB-lite"/>
    </source>
</evidence>
<evidence type="ECO:0000313" key="4">
    <source>
        <dbReference type="EMBL" id="KIY95114.1"/>
    </source>
</evidence>
<dbReference type="PANTHER" id="PTHR12706">
    <property type="entry name" value="STRAWBERRY NOTCH-RELATED"/>
    <property type="match status" value="1"/>
</dbReference>
<dbReference type="KEGG" id="mng:MNEG_12848"/>
<dbReference type="Proteomes" id="UP000054498">
    <property type="component" value="Unassembled WGS sequence"/>
</dbReference>
<dbReference type="GO" id="GO:0031490">
    <property type="term" value="F:chromatin DNA binding"/>
    <property type="evidence" value="ECO:0007669"/>
    <property type="project" value="TreeGrafter"/>
</dbReference>
<protein>
    <recommendedName>
        <fullName evidence="3">Strawberry notch helicase C domain-containing protein</fullName>
    </recommendedName>
</protein>
<feature type="compositionally biased region" description="Basic and acidic residues" evidence="2">
    <location>
        <begin position="54"/>
        <end position="67"/>
    </location>
</feature>
<dbReference type="Pfam" id="PF13871">
    <property type="entry name" value="Helicase_C_4"/>
    <property type="match status" value="1"/>
</dbReference>
<dbReference type="EMBL" id="KK103689">
    <property type="protein sequence ID" value="KIY95114.1"/>
    <property type="molecule type" value="Genomic_DNA"/>
</dbReference>
<evidence type="ECO:0000259" key="3">
    <source>
        <dbReference type="Pfam" id="PF13871"/>
    </source>
</evidence>
<dbReference type="GO" id="GO:0005634">
    <property type="term" value="C:nucleus"/>
    <property type="evidence" value="ECO:0007669"/>
    <property type="project" value="TreeGrafter"/>
</dbReference>
<proteinExistence type="inferred from homology"/>
<dbReference type="GeneID" id="25730251"/>
<dbReference type="InterPro" id="IPR026741">
    <property type="entry name" value="SNO"/>
</dbReference>
<name>A0A0D2LTY2_9CHLO</name>
<feature type="compositionally biased region" description="Low complexity" evidence="2">
    <location>
        <begin position="159"/>
        <end position="168"/>
    </location>
</feature>
<accession>A0A0D2LTY2</accession>
<reference evidence="4 5" key="1">
    <citation type="journal article" date="2013" name="BMC Genomics">
        <title>Reconstruction of the lipid metabolism for the microalga Monoraphidium neglectum from its genome sequence reveals characteristics suitable for biofuel production.</title>
        <authorList>
            <person name="Bogen C."/>
            <person name="Al-Dilaimi A."/>
            <person name="Albersmeier A."/>
            <person name="Wichmann J."/>
            <person name="Grundmann M."/>
            <person name="Rupp O."/>
            <person name="Lauersen K.J."/>
            <person name="Blifernez-Klassen O."/>
            <person name="Kalinowski J."/>
            <person name="Goesmann A."/>
            <person name="Mussgnug J.H."/>
            <person name="Kruse O."/>
        </authorList>
    </citation>
    <scope>NUCLEOTIDE SEQUENCE [LARGE SCALE GENOMIC DNA]</scope>
    <source>
        <strain evidence="4 5">SAG 48.87</strain>
    </source>
</reference>
<feature type="compositionally biased region" description="Acidic residues" evidence="2">
    <location>
        <begin position="176"/>
        <end position="191"/>
    </location>
</feature>
<feature type="compositionally biased region" description="Low complexity" evidence="2">
    <location>
        <begin position="68"/>
        <end position="89"/>
    </location>
</feature>
<dbReference type="InterPro" id="IPR027417">
    <property type="entry name" value="P-loop_NTPase"/>
</dbReference>